<accession>A0AAV8UIT2</accession>
<feature type="signal peptide" evidence="2">
    <location>
        <begin position="1"/>
        <end position="20"/>
    </location>
</feature>
<evidence type="ECO:0000256" key="1">
    <source>
        <dbReference type="ARBA" id="ARBA00022729"/>
    </source>
</evidence>
<dbReference type="InterPro" id="IPR027039">
    <property type="entry name" value="Crtac1"/>
</dbReference>
<feature type="chain" id="PRO_5043731666" description="ASPIC/UnbV domain-containing protein" evidence="2">
    <location>
        <begin position="21"/>
        <end position="581"/>
    </location>
</feature>
<protein>
    <recommendedName>
        <fullName evidence="3">ASPIC/UnbV domain-containing protein</fullName>
    </recommendedName>
</protein>
<dbReference type="InterPro" id="IPR028994">
    <property type="entry name" value="Integrin_alpha_N"/>
</dbReference>
<comment type="caution">
    <text evidence="4">The sequence shown here is derived from an EMBL/GenBank/DDBJ whole genome shotgun (WGS) entry which is preliminary data.</text>
</comment>
<dbReference type="InterPro" id="IPR013517">
    <property type="entry name" value="FG-GAP"/>
</dbReference>
<dbReference type="Gene3D" id="2.130.10.130">
    <property type="entry name" value="Integrin alpha, N-terminal"/>
    <property type="match status" value="2"/>
</dbReference>
<keyword evidence="1 2" id="KW-0732">Signal</keyword>
<sequence length="581" mass="64579">MMATSVMFFGFACILLCVSGQTAPSFIEIGSRFGMDIHFRPPPTRKNPDPEINQENKYWGMTVADLDRDGRYELFPGNHGDGVEVYWSINENDYQFEAPGLYNRDLHGTAAADLDNDGDLDVIITRGGRNGSAPGTGLILETSQGKHVTKLEGDEGEKFGLGEQFIRGRSVAFLDVNGNGFLDLLHVNRRIPNTTGPIHLLYENLGNGKFEEQAPAQGPLGFDLTNAAWFTLVDYDEDGYMDVILMLWTSIELWRGTGTFTFQKVENAFPNGGSRINGAYAFCEIDFDHDGDMDLYLARGRAQTDKVVSDILFEKRDNIYFPIMEERGLPAGGRHQFVTCGDFNNDGHVDLYVSVVTLFSAPRVPDLLLLNRGDGTFVSTPGTELDQNLPPGSDGNNAMNFDYNLDGKLDLMVGPKNASWSFYENTMPMTENSNYLLLRVGFPRASTYFPIVKRNPLNALVKVMCDGVIHMRRVAAPGQSHSQSYYDTLHFGLGSCSNVQEIEVKYPRGVTVVRRGNLGANRIFETGLYFPCFPNKAGRDCDVPIQPCTLSRWEGVTGISYEVTTSPDMPPIYCPMTGRQF</sequence>
<name>A0AAV8UIT2_9RHOD</name>
<dbReference type="AlphaFoldDB" id="A0AAV8UIT2"/>
<evidence type="ECO:0000256" key="2">
    <source>
        <dbReference type="SAM" id="SignalP"/>
    </source>
</evidence>
<keyword evidence="5" id="KW-1185">Reference proteome</keyword>
<dbReference type="Proteomes" id="UP001157974">
    <property type="component" value="Unassembled WGS sequence"/>
</dbReference>
<dbReference type="PANTHER" id="PTHR16026">
    <property type="entry name" value="CARTILAGE ACIDIC PROTEIN 1"/>
    <property type="match status" value="1"/>
</dbReference>
<evidence type="ECO:0000259" key="3">
    <source>
        <dbReference type="Pfam" id="PF07593"/>
    </source>
</evidence>
<dbReference type="SUPFAM" id="SSF69318">
    <property type="entry name" value="Integrin alpha N-terminal domain"/>
    <property type="match status" value="2"/>
</dbReference>
<proteinExistence type="predicted"/>
<gene>
    <name evidence="4" type="ORF">NDN08_007096</name>
</gene>
<evidence type="ECO:0000313" key="4">
    <source>
        <dbReference type="EMBL" id="KAJ8901247.1"/>
    </source>
</evidence>
<reference evidence="4 5" key="1">
    <citation type="journal article" date="2023" name="Nat. Commun.">
        <title>Origin of minicircular mitochondrial genomes in red algae.</title>
        <authorList>
            <person name="Lee Y."/>
            <person name="Cho C.H."/>
            <person name="Lee Y.M."/>
            <person name="Park S.I."/>
            <person name="Yang J.H."/>
            <person name="West J.A."/>
            <person name="Bhattacharya D."/>
            <person name="Yoon H.S."/>
        </authorList>
    </citation>
    <scope>NUCLEOTIDE SEQUENCE [LARGE SCALE GENOMIC DNA]</scope>
    <source>
        <strain evidence="4 5">CCMP1338</strain>
        <tissue evidence="4">Whole cell</tissue>
    </source>
</reference>
<dbReference type="EMBL" id="JAMWBK010000011">
    <property type="protein sequence ID" value="KAJ8901247.1"/>
    <property type="molecule type" value="Genomic_DNA"/>
</dbReference>
<dbReference type="PANTHER" id="PTHR16026:SF0">
    <property type="entry name" value="CARTILAGE ACIDIC PROTEIN 1"/>
    <property type="match status" value="1"/>
</dbReference>
<dbReference type="Pfam" id="PF13517">
    <property type="entry name" value="FG-GAP_3"/>
    <property type="match status" value="1"/>
</dbReference>
<evidence type="ECO:0000313" key="5">
    <source>
        <dbReference type="Proteomes" id="UP001157974"/>
    </source>
</evidence>
<dbReference type="InterPro" id="IPR011519">
    <property type="entry name" value="UnbV_ASPIC"/>
</dbReference>
<feature type="domain" description="ASPIC/UnbV" evidence="3">
    <location>
        <begin position="458"/>
        <end position="522"/>
    </location>
</feature>
<dbReference type="Pfam" id="PF07593">
    <property type="entry name" value="UnbV_ASPIC"/>
    <property type="match status" value="1"/>
</dbReference>
<organism evidence="4 5">
    <name type="scientific">Rhodosorus marinus</name>
    <dbReference type="NCBI Taxonomy" id="101924"/>
    <lineage>
        <taxon>Eukaryota</taxon>
        <taxon>Rhodophyta</taxon>
        <taxon>Stylonematophyceae</taxon>
        <taxon>Stylonematales</taxon>
        <taxon>Stylonemataceae</taxon>
        <taxon>Rhodosorus</taxon>
    </lineage>
</organism>